<keyword evidence="3 10" id="KW-0813">Transport</keyword>
<dbReference type="InterPro" id="IPR043429">
    <property type="entry name" value="ArtM/GltK/GlnP/TcyL/YhdX-like"/>
</dbReference>
<evidence type="ECO:0000256" key="7">
    <source>
        <dbReference type="ARBA" id="ARBA00022970"/>
    </source>
</evidence>
<dbReference type="OrthoDB" id="9809799at2"/>
<dbReference type="PANTHER" id="PTHR30614">
    <property type="entry name" value="MEMBRANE COMPONENT OF AMINO ACID ABC TRANSPORTER"/>
    <property type="match status" value="1"/>
</dbReference>
<reference evidence="13" key="2">
    <citation type="submission" date="2013-09" db="EMBL/GenBank/DDBJ databases">
        <authorList>
            <person name="Wang G."/>
            <person name="Yang Y."/>
            <person name="Su Y."/>
        </authorList>
    </citation>
    <scope>NUCLEOTIDE SEQUENCE</scope>
    <source>
        <strain evidence="13">ATCC 39006</strain>
    </source>
</reference>
<feature type="transmembrane region" description="Helical" evidence="10">
    <location>
        <begin position="59"/>
        <end position="85"/>
    </location>
</feature>
<accession>A0A2I5TFC8</accession>
<evidence type="ECO:0000313" key="14">
    <source>
        <dbReference type="Proteomes" id="UP000017700"/>
    </source>
</evidence>
<evidence type="ECO:0000256" key="9">
    <source>
        <dbReference type="ARBA" id="ARBA00023136"/>
    </source>
</evidence>
<dbReference type="GO" id="GO:0022857">
    <property type="term" value="F:transmembrane transporter activity"/>
    <property type="evidence" value="ECO:0007669"/>
    <property type="project" value="InterPro"/>
</dbReference>
<dbReference type="Pfam" id="PF00528">
    <property type="entry name" value="BPD_transp_1"/>
    <property type="match status" value="1"/>
</dbReference>
<dbReference type="Proteomes" id="UP000017700">
    <property type="component" value="Chromosome"/>
</dbReference>
<evidence type="ECO:0000256" key="4">
    <source>
        <dbReference type="ARBA" id="ARBA00022475"/>
    </source>
</evidence>
<dbReference type="KEGG" id="sera:Ser39006_003440"/>
<keyword evidence="8 10" id="KW-1133">Transmembrane helix</keyword>
<dbReference type="InterPro" id="IPR035906">
    <property type="entry name" value="MetI-like_sf"/>
</dbReference>
<feature type="transmembrane region" description="Helical" evidence="10">
    <location>
        <begin position="25"/>
        <end position="52"/>
    </location>
</feature>
<evidence type="ECO:0000256" key="8">
    <source>
        <dbReference type="ARBA" id="ARBA00022989"/>
    </source>
</evidence>
<reference evidence="13" key="4">
    <citation type="submission" date="2017-11" db="EMBL/GenBank/DDBJ databases">
        <title>Complete genome sequence of Serratia sp. ATCC 39006.</title>
        <authorList>
            <person name="Hampton H.G."/>
            <person name="Jackson S.A."/>
            <person name="Jauregui R."/>
            <person name="Poulter G.T.M."/>
            <person name="Salmond G.P.C."/>
            <person name="Fineran P.C."/>
        </authorList>
    </citation>
    <scope>NUCLEOTIDE SEQUENCE</scope>
    <source>
        <strain evidence="13">ATCC 39006</strain>
    </source>
</reference>
<evidence type="ECO:0000256" key="5">
    <source>
        <dbReference type="ARBA" id="ARBA00022519"/>
    </source>
</evidence>
<evidence type="ECO:0000256" key="10">
    <source>
        <dbReference type="RuleBase" id="RU363032"/>
    </source>
</evidence>
<name>A0A2I5TFC8_SERS3</name>
<dbReference type="CDD" id="cd06261">
    <property type="entry name" value="TM_PBP2"/>
    <property type="match status" value="1"/>
</dbReference>
<dbReference type="Gene3D" id="1.10.3720.10">
    <property type="entry name" value="MetI-like"/>
    <property type="match status" value="1"/>
</dbReference>
<evidence type="ECO:0000256" key="2">
    <source>
        <dbReference type="ARBA" id="ARBA00010072"/>
    </source>
</evidence>
<reference evidence="13 14" key="1">
    <citation type="journal article" date="2013" name="Genome Announc.">
        <title>Draft genome sequence of Serratia sp. strain ATCC 39006, a model bacterium for analysis of the biosynthesis and regulation of prodigiosin, a carbapenem, and gas vesicles.</title>
        <authorList>
            <person name="Fineran P.C."/>
            <person name="Iglesias Cans M.C."/>
            <person name="Ramsay J.P."/>
            <person name="Wilf N.M."/>
            <person name="Cossyleon D."/>
            <person name="McNeil M.B."/>
            <person name="Williamson N.R."/>
            <person name="Monson R.E."/>
            <person name="Becher S.A."/>
            <person name="Stanton J.A."/>
            <person name="Brugger K."/>
            <person name="Brown S.D."/>
            <person name="Salmond G.P."/>
        </authorList>
    </citation>
    <scope>NUCLEOTIDE SEQUENCE [LARGE SCALE GENOMIC DNA]</scope>
    <source>
        <strain evidence="13">ATCC 39006</strain>
        <strain evidence="14">ATCC 39006 / SC 11482</strain>
    </source>
</reference>
<evidence type="ECO:0000313" key="12">
    <source>
        <dbReference type="EMBL" id="AUG98958.1"/>
    </source>
</evidence>
<dbReference type="AlphaFoldDB" id="A0A2I5TFC8"/>
<evidence type="ECO:0000256" key="6">
    <source>
        <dbReference type="ARBA" id="ARBA00022692"/>
    </source>
</evidence>
<keyword evidence="4" id="KW-1003">Cell membrane</keyword>
<evidence type="ECO:0000256" key="3">
    <source>
        <dbReference type="ARBA" id="ARBA00022448"/>
    </source>
</evidence>
<dbReference type="EMBL" id="CP025084">
    <property type="protein sequence ID" value="AUH03273.1"/>
    <property type="molecule type" value="Genomic_DNA"/>
</dbReference>
<dbReference type="RefSeq" id="WP_021013588.1">
    <property type="nucleotide sequence ID" value="NZ_CP025084.1"/>
</dbReference>
<evidence type="ECO:0000256" key="1">
    <source>
        <dbReference type="ARBA" id="ARBA00004429"/>
    </source>
</evidence>
<feature type="transmembrane region" description="Helical" evidence="10">
    <location>
        <begin position="97"/>
        <end position="121"/>
    </location>
</feature>
<evidence type="ECO:0000313" key="15">
    <source>
        <dbReference type="Proteomes" id="UP000233778"/>
    </source>
</evidence>
<gene>
    <name evidence="12" type="ORF">CWC46_03440</name>
    <name evidence="13" type="ORF">Ser39006_003440</name>
</gene>
<protein>
    <submittedName>
        <fullName evidence="13">Amino acid ABC transporter permease</fullName>
    </submittedName>
</protein>
<keyword evidence="9 10" id="KW-0472">Membrane</keyword>
<sequence length="233" mass="25543">MSDMIAIVMNYRNLLLVGAYPDGPIGGLILTLFIALSGLVCAFPLAILVGIARTSKYKVFFIPATIFSSVIRGLPVLMLVFWSYFAVPLLSGHSISGVMTLTVALIIYETAFLGEVIRAGIKSIPVGQIEAARTLGISYSRTLAEVILPQALFTMIPSILNQFINLIKNTSLGYVIGVAELTYSAYQINTIELTKPLQVFGILAIIYFIICFSLTQLVGYLENIIQRKRQLKI</sequence>
<keyword evidence="7" id="KW-0029">Amino-acid transport</keyword>
<reference evidence="12 15" key="3">
    <citation type="submission" date="2017-11" db="EMBL/GenBank/DDBJ databases">
        <title>Complete genome sequence of Serratia sp. ATCC 39006 LacA.</title>
        <authorList>
            <person name="Hampton H.G."/>
            <person name="Jackson S.A."/>
            <person name="Jauregui R."/>
            <person name="Poulter G.T.M."/>
            <person name="Salmond G.P.C."/>
            <person name="Fineran P.C."/>
        </authorList>
    </citation>
    <scope>NUCLEOTIDE SEQUENCE [LARGE SCALE GENOMIC DNA]</scope>
    <source>
        <strain evidence="12 15">ATCC 39006</strain>
    </source>
</reference>
<dbReference type="SUPFAM" id="SSF161098">
    <property type="entry name" value="MetI-like"/>
    <property type="match status" value="1"/>
</dbReference>
<dbReference type="EMBL" id="CP025085">
    <property type="protein sequence ID" value="AUG98958.1"/>
    <property type="molecule type" value="Genomic_DNA"/>
</dbReference>
<feature type="transmembrane region" description="Helical" evidence="10">
    <location>
        <begin position="199"/>
        <end position="221"/>
    </location>
</feature>
<feature type="domain" description="ABC transmembrane type-1" evidence="11">
    <location>
        <begin position="28"/>
        <end position="218"/>
    </location>
</feature>
<comment type="similarity">
    <text evidence="2">Belongs to the binding-protein-dependent transport system permease family. HisMQ subfamily.</text>
</comment>
<dbReference type="InterPro" id="IPR010065">
    <property type="entry name" value="AA_ABC_transptr_permease_3TM"/>
</dbReference>
<dbReference type="Proteomes" id="UP000233778">
    <property type="component" value="Chromosome"/>
</dbReference>
<dbReference type="STRING" id="104623.Ser39006_00311"/>
<dbReference type="GO" id="GO:0043190">
    <property type="term" value="C:ATP-binding cassette (ABC) transporter complex"/>
    <property type="evidence" value="ECO:0007669"/>
    <property type="project" value="InterPro"/>
</dbReference>
<evidence type="ECO:0000313" key="13">
    <source>
        <dbReference type="EMBL" id="AUH03273.1"/>
    </source>
</evidence>
<dbReference type="GO" id="GO:0006865">
    <property type="term" value="P:amino acid transport"/>
    <property type="evidence" value="ECO:0007669"/>
    <property type="project" value="UniProtKB-KW"/>
</dbReference>
<dbReference type="PANTHER" id="PTHR30614:SF21">
    <property type="entry name" value="AMINO ACID ABC TRANSPORTER PERMEASE"/>
    <property type="match status" value="1"/>
</dbReference>
<proteinExistence type="inferred from homology"/>
<keyword evidence="6 10" id="KW-0812">Transmembrane</keyword>
<keyword evidence="14" id="KW-1185">Reference proteome</keyword>
<feature type="transmembrane region" description="Helical" evidence="10">
    <location>
        <begin position="142"/>
        <end position="164"/>
    </location>
</feature>
<dbReference type="PROSITE" id="PS50928">
    <property type="entry name" value="ABC_TM1"/>
    <property type="match status" value="1"/>
</dbReference>
<comment type="subcellular location">
    <subcellularLocation>
        <location evidence="1">Cell inner membrane</location>
        <topology evidence="1">Multi-pass membrane protein</topology>
    </subcellularLocation>
    <subcellularLocation>
        <location evidence="10">Cell membrane</location>
        <topology evidence="10">Multi-pass membrane protein</topology>
    </subcellularLocation>
</comment>
<dbReference type="NCBIfam" id="TIGR01726">
    <property type="entry name" value="HEQRo_perm_3TM"/>
    <property type="match status" value="1"/>
</dbReference>
<dbReference type="KEGG" id="serq:CWC46_03440"/>
<organism evidence="13 14">
    <name type="scientific">Serratia sp. (strain ATCC 39006)</name>
    <name type="common">Prodigiosinella confusarubida</name>
    <dbReference type="NCBI Taxonomy" id="104623"/>
    <lineage>
        <taxon>Bacteria</taxon>
        <taxon>Pseudomonadati</taxon>
        <taxon>Pseudomonadota</taxon>
        <taxon>Gammaproteobacteria</taxon>
        <taxon>Enterobacterales</taxon>
        <taxon>Pectobacteriaceae</taxon>
        <taxon>Prodigiosinella</taxon>
    </lineage>
</organism>
<dbReference type="InterPro" id="IPR000515">
    <property type="entry name" value="MetI-like"/>
</dbReference>
<evidence type="ECO:0000259" key="11">
    <source>
        <dbReference type="PROSITE" id="PS50928"/>
    </source>
</evidence>
<keyword evidence="5" id="KW-0997">Cell inner membrane</keyword>